<evidence type="ECO:0000313" key="1">
    <source>
        <dbReference type="EMBL" id="KAI3821967.1"/>
    </source>
</evidence>
<organism evidence="1 2">
    <name type="scientific">Smallanthus sonchifolius</name>
    <dbReference type="NCBI Taxonomy" id="185202"/>
    <lineage>
        <taxon>Eukaryota</taxon>
        <taxon>Viridiplantae</taxon>
        <taxon>Streptophyta</taxon>
        <taxon>Embryophyta</taxon>
        <taxon>Tracheophyta</taxon>
        <taxon>Spermatophyta</taxon>
        <taxon>Magnoliopsida</taxon>
        <taxon>eudicotyledons</taxon>
        <taxon>Gunneridae</taxon>
        <taxon>Pentapetalae</taxon>
        <taxon>asterids</taxon>
        <taxon>campanulids</taxon>
        <taxon>Asterales</taxon>
        <taxon>Asteraceae</taxon>
        <taxon>Asteroideae</taxon>
        <taxon>Heliantheae alliance</taxon>
        <taxon>Millerieae</taxon>
        <taxon>Smallanthus</taxon>
    </lineage>
</organism>
<accession>A0ACB9JPV3</accession>
<sequence>MILQRKINKDKMDKEKEDNILIRNLFKGKKQKVVETKDEAKKSGKKLELIKKGKGKEKVEEELGLKVDSGKKKKKEPKEGEDKIRDQKKRKTVSETIQKHFPFTGNKLLMRYSRGNLITFFEKLTKAQRKVVEEMGFGKTLLLKLHTIPSSFGYWLLENYDASTDILNDGANEYKLTPSHM</sequence>
<reference evidence="2" key="1">
    <citation type="journal article" date="2022" name="Mol. Ecol. Resour.">
        <title>The genomes of chicory, endive, great burdock and yacon provide insights into Asteraceae palaeo-polyploidization history and plant inulin production.</title>
        <authorList>
            <person name="Fan W."/>
            <person name="Wang S."/>
            <person name="Wang H."/>
            <person name="Wang A."/>
            <person name="Jiang F."/>
            <person name="Liu H."/>
            <person name="Zhao H."/>
            <person name="Xu D."/>
            <person name="Zhang Y."/>
        </authorList>
    </citation>
    <scope>NUCLEOTIDE SEQUENCE [LARGE SCALE GENOMIC DNA]</scope>
    <source>
        <strain evidence="2">cv. Yunnan</strain>
    </source>
</reference>
<protein>
    <submittedName>
        <fullName evidence="1">Uncharacterized protein</fullName>
    </submittedName>
</protein>
<dbReference type="Proteomes" id="UP001056120">
    <property type="component" value="Linkage Group LG03"/>
</dbReference>
<name>A0ACB9JPV3_9ASTR</name>
<reference evidence="1 2" key="2">
    <citation type="journal article" date="2022" name="Mol. Ecol. Resour.">
        <title>The genomes of chicory, endive, great burdock and yacon provide insights into Asteraceae paleo-polyploidization history and plant inulin production.</title>
        <authorList>
            <person name="Fan W."/>
            <person name="Wang S."/>
            <person name="Wang H."/>
            <person name="Wang A."/>
            <person name="Jiang F."/>
            <person name="Liu H."/>
            <person name="Zhao H."/>
            <person name="Xu D."/>
            <person name="Zhang Y."/>
        </authorList>
    </citation>
    <scope>NUCLEOTIDE SEQUENCE [LARGE SCALE GENOMIC DNA]</scope>
    <source>
        <strain evidence="2">cv. Yunnan</strain>
        <tissue evidence="1">Leaves</tissue>
    </source>
</reference>
<proteinExistence type="predicted"/>
<dbReference type="EMBL" id="CM042020">
    <property type="protein sequence ID" value="KAI3821967.1"/>
    <property type="molecule type" value="Genomic_DNA"/>
</dbReference>
<evidence type="ECO:0000313" key="2">
    <source>
        <dbReference type="Proteomes" id="UP001056120"/>
    </source>
</evidence>
<gene>
    <name evidence="1" type="ORF">L1987_09546</name>
</gene>
<comment type="caution">
    <text evidence="1">The sequence shown here is derived from an EMBL/GenBank/DDBJ whole genome shotgun (WGS) entry which is preliminary data.</text>
</comment>
<keyword evidence="2" id="KW-1185">Reference proteome</keyword>